<reference evidence="1" key="1">
    <citation type="submission" date="2021-01" db="EMBL/GenBank/DDBJ databases">
        <authorList>
            <person name="Li R."/>
            <person name="Bekaert M."/>
        </authorList>
    </citation>
    <scope>NUCLEOTIDE SEQUENCE</scope>
    <source>
        <strain evidence="1">Farmed</strain>
    </source>
</reference>
<evidence type="ECO:0000313" key="2">
    <source>
        <dbReference type="Proteomes" id="UP000597762"/>
    </source>
</evidence>
<name>A0A812DHI4_ACAPH</name>
<sequence>MFINLFLELFSVPFQPVNLWAPWSLLFLILSQILSPFLATSRASVSLQGSPFSPFSLISGFGNAKPANPVILSPRSSRVSPTSCLILNNFRTASVVVHSLAYRLPFSSSHVIWGFSLYKSSINFETGPLLPHMSTAPSLGLSTRIPAVSFVHLPTNHETQTGCLGRRVNFIPPSRLLKAAVISGTVSSPSVLSDPAILILTILVVFFNR</sequence>
<dbReference type="Proteomes" id="UP000597762">
    <property type="component" value="Unassembled WGS sequence"/>
</dbReference>
<dbReference type="AlphaFoldDB" id="A0A812DHI4"/>
<proteinExistence type="predicted"/>
<evidence type="ECO:0000313" key="1">
    <source>
        <dbReference type="EMBL" id="CAE1298018.1"/>
    </source>
</evidence>
<gene>
    <name evidence="1" type="ORF">SPHA_52370</name>
</gene>
<dbReference type="EMBL" id="CAHIKZ030003250">
    <property type="protein sequence ID" value="CAE1298018.1"/>
    <property type="molecule type" value="Genomic_DNA"/>
</dbReference>
<comment type="caution">
    <text evidence="1">The sequence shown here is derived from an EMBL/GenBank/DDBJ whole genome shotgun (WGS) entry which is preliminary data.</text>
</comment>
<keyword evidence="2" id="KW-1185">Reference proteome</keyword>
<accession>A0A812DHI4</accession>
<protein>
    <submittedName>
        <fullName evidence="1">Uncharacterized protein</fullName>
    </submittedName>
</protein>
<organism evidence="1 2">
    <name type="scientific">Acanthosepion pharaonis</name>
    <name type="common">Pharaoh cuttlefish</name>
    <name type="synonym">Sepia pharaonis</name>
    <dbReference type="NCBI Taxonomy" id="158019"/>
    <lineage>
        <taxon>Eukaryota</taxon>
        <taxon>Metazoa</taxon>
        <taxon>Spiralia</taxon>
        <taxon>Lophotrochozoa</taxon>
        <taxon>Mollusca</taxon>
        <taxon>Cephalopoda</taxon>
        <taxon>Coleoidea</taxon>
        <taxon>Decapodiformes</taxon>
        <taxon>Sepiida</taxon>
        <taxon>Sepiina</taxon>
        <taxon>Sepiidae</taxon>
        <taxon>Acanthosepion</taxon>
    </lineage>
</organism>